<dbReference type="Proteomes" id="UP000838756">
    <property type="component" value="Unassembled WGS sequence"/>
</dbReference>
<dbReference type="Gene3D" id="3.30.70.270">
    <property type="match status" value="1"/>
</dbReference>
<dbReference type="PROSITE" id="PS50878">
    <property type="entry name" value="RT_POL"/>
    <property type="match status" value="1"/>
</dbReference>
<dbReference type="OrthoDB" id="1932527at2759"/>
<evidence type="ECO:0000313" key="2">
    <source>
        <dbReference type="EMBL" id="CAH2229921.1"/>
    </source>
</evidence>
<dbReference type="InterPro" id="IPR043502">
    <property type="entry name" value="DNA/RNA_pol_sf"/>
</dbReference>
<dbReference type="PANTHER" id="PTHR47027:SF29">
    <property type="entry name" value="C2H2-TYPE DOMAIN-CONTAINING PROTEIN"/>
    <property type="match status" value="1"/>
</dbReference>
<feature type="domain" description="Reverse transcriptase" evidence="1">
    <location>
        <begin position="1"/>
        <end position="200"/>
    </location>
</feature>
<name>A0A8S4R246_9NEOP</name>
<accession>A0A8S4R246</accession>
<dbReference type="PANTHER" id="PTHR47027">
    <property type="entry name" value="REVERSE TRANSCRIPTASE DOMAIN-CONTAINING PROTEIN"/>
    <property type="match status" value="1"/>
</dbReference>
<sequence>MDQVDYSANSQKRGKKHYGPISLMTTIYKIFSKIILDRLTERLDEKQPRAQMGFRTDFSTVDHIHVVKQVVEKYNEYALASQGIENKYIRLIRNIYNNSTAKVKLERIGEEFEKKKGVRQGDSLSPKLFLAVLEEIFRNLQWEELGINVNGCKLRFADDLVLFTDDPDTLQEMLNLLASESRKAGLTINTSKAKVMTKKL</sequence>
<keyword evidence="3" id="KW-1185">Reference proteome</keyword>
<evidence type="ECO:0000313" key="3">
    <source>
        <dbReference type="Proteomes" id="UP000838756"/>
    </source>
</evidence>
<dbReference type="CDD" id="cd01650">
    <property type="entry name" value="RT_nLTR_like"/>
    <property type="match status" value="1"/>
</dbReference>
<dbReference type="AlphaFoldDB" id="A0A8S4R246"/>
<dbReference type="Pfam" id="PF00078">
    <property type="entry name" value="RVT_1"/>
    <property type="match status" value="1"/>
</dbReference>
<evidence type="ECO:0000259" key="1">
    <source>
        <dbReference type="PROSITE" id="PS50878"/>
    </source>
</evidence>
<proteinExistence type="predicted"/>
<dbReference type="InterPro" id="IPR043128">
    <property type="entry name" value="Rev_trsase/Diguanyl_cyclase"/>
</dbReference>
<dbReference type="EMBL" id="CAKXAJ010024756">
    <property type="protein sequence ID" value="CAH2229921.1"/>
    <property type="molecule type" value="Genomic_DNA"/>
</dbReference>
<organism evidence="2 3">
    <name type="scientific">Pararge aegeria aegeria</name>
    <dbReference type="NCBI Taxonomy" id="348720"/>
    <lineage>
        <taxon>Eukaryota</taxon>
        <taxon>Metazoa</taxon>
        <taxon>Ecdysozoa</taxon>
        <taxon>Arthropoda</taxon>
        <taxon>Hexapoda</taxon>
        <taxon>Insecta</taxon>
        <taxon>Pterygota</taxon>
        <taxon>Neoptera</taxon>
        <taxon>Endopterygota</taxon>
        <taxon>Lepidoptera</taxon>
        <taxon>Glossata</taxon>
        <taxon>Ditrysia</taxon>
        <taxon>Papilionoidea</taxon>
        <taxon>Nymphalidae</taxon>
        <taxon>Satyrinae</taxon>
        <taxon>Satyrini</taxon>
        <taxon>Parargina</taxon>
        <taxon>Pararge</taxon>
    </lineage>
</organism>
<dbReference type="SUPFAM" id="SSF56672">
    <property type="entry name" value="DNA/RNA polymerases"/>
    <property type="match status" value="1"/>
</dbReference>
<comment type="caution">
    <text evidence="2">The sequence shown here is derived from an EMBL/GenBank/DDBJ whole genome shotgun (WGS) entry which is preliminary data.</text>
</comment>
<dbReference type="GO" id="GO:0071897">
    <property type="term" value="P:DNA biosynthetic process"/>
    <property type="evidence" value="ECO:0007669"/>
    <property type="project" value="UniProtKB-ARBA"/>
</dbReference>
<dbReference type="InterPro" id="IPR000477">
    <property type="entry name" value="RT_dom"/>
</dbReference>
<protein>
    <submittedName>
        <fullName evidence="2">Jg24530 protein</fullName>
    </submittedName>
</protein>
<reference evidence="2" key="1">
    <citation type="submission" date="2022-03" db="EMBL/GenBank/DDBJ databases">
        <authorList>
            <person name="Lindestad O."/>
        </authorList>
    </citation>
    <scope>NUCLEOTIDE SEQUENCE</scope>
</reference>
<gene>
    <name evidence="2" type="primary">jg24530</name>
    <name evidence="2" type="ORF">PAEG_LOCUS9203</name>
</gene>